<dbReference type="RefSeq" id="WP_046477505.1">
    <property type="nucleotide sequence ID" value="NZ_LN829118.1"/>
</dbReference>
<dbReference type="AlphaFoldDB" id="A0A0D6JDS1"/>
<gene>
    <name evidence="2" type="ORF">YBN1229_v1_1449</name>
</gene>
<dbReference type="EMBL" id="LN829119">
    <property type="protein sequence ID" value="CPR17855.1"/>
    <property type="molecule type" value="Genomic_DNA"/>
</dbReference>
<name>A0A0D6JDS1_9HYPH</name>
<sequence length="339" mass="36128">MRRGALSLAVLGLGITAACQDVLAAENATGFYLLGSKTAMAGFVPPPGTYMIDMNYLYSGDASGAAARGIALRETGALLAAQADVTVDANAYINLPVALWIAPEKVFGGNVGFGIMAPVGHKSVDVGIDAFAQVTLPNGTVINANRSLEIDDSTTKFGDPVLNALIGWHEGNWHWTVGALLNVPIGPWESDSISNISFNRWGLDTTGAITWLDPKLGHEVSVAAGFTFNGENPDTDYKTGTEFHVEWALIQHFSKTFTFGLAGYHYQQLTGDSGSGARFGPFEGRVTALGPILTYSFTVGKIPVSTQVEWLHEFDAKNRLEGNMGMINISMPLSVPRGQ</sequence>
<evidence type="ECO:0008006" key="4">
    <source>
        <dbReference type="Google" id="ProtNLM"/>
    </source>
</evidence>
<evidence type="ECO:0000313" key="3">
    <source>
        <dbReference type="Proteomes" id="UP000033187"/>
    </source>
</evidence>
<dbReference type="KEGG" id="fil:BN1229_v1_1448"/>
<dbReference type="PROSITE" id="PS51257">
    <property type="entry name" value="PROKAR_LIPOPROTEIN"/>
    <property type="match status" value="1"/>
</dbReference>
<dbReference type="Pfam" id="PF13557">
    <property type="entry name" value="Phenol_MetA_deg"/>
    <property type="match status" value="1"/>
</dbReference>
<keyword evidence="3" id="KW-1185">Reference proteome</keyword>
<reference evidence="3" key="1">
    <citation type="submission" date="2015-02" db="EMBL/GenBank/DDBJ databases">
        <authorList>
            <person name="Chooi Y.-H."/>
        </authorList>
    </citation>
    <scope>NUCLEOTIDE SEQUENCE [LARGE SCALE GENOMIC DNA]</scope>
    <source>
        <strain evidence="3">strain Y</strain>
    </source>
</reference>
<organism evidence="2 3">
    <name type="scientific">Candidatus Filomicrobium marinum</name>
    <dbReference type="NCBI Taxonomy" id="1608628"/>
    <lineage>
        <taxon>Bacteria</taxon>
        <taxon>Pseudomonadati</taxon>
        <taxon>Pseudomonadota</taxon>
        <taxon>Alphaproteobacteria</taxon>
        <taxon>Hyphomicrobiales</taxon>
        <taxon>Hyphomicrobiaceae</taxon>
        <taxon>Filomicrobium</taxon>
    </lineage>
</organism>
<keyword evidence="1" id="KW-0732">Signal</keyword>
<accession>A0A0D6JDS1</accession>
<evidence type="ECO:0000256" key="1">
    <source>
        <dbReference type="SAM" id="SignalP"/>
    </source>
</evidence>
<feature type="chain" id="PRO_5002306355" description="Phenol degradation protein meta" evidence="1">
    <location>
        <begin position="25"/>
        <end position="339"/>
    </location>
</feature>
<protein>
    <recommendedName>
        <fullName evidence="4">Phenol degradation protein meta</fullName>
    </recommendedName>
</protein>
<proteinExistence type="predicted"/>
<dbReference type="OrthoDB" id="7372889at2"/>
<dbReference type="KEGG" id="fiy:BN1229_v1_1449"/>
<feature type="signal peptide" evidence="1">
    <location>
        <begin position="1"/>
        <end position="24"/>
    </location>
</feature>
<dbReference type="Proteomes" id="UP000033187">
    <property type="component" value="Chromosome 1"/>
</dbReference>
<evidence type="ECO:0000313" key="2">
    <source>
        <dbReference type="EMBL" id="CPR17855.1"/>
    </source>
</evidence>
<dbReference type="InterPro" id="IPR025737">
    <property type="entry name" value="FApF"/>
</dbReference>